<evidence type="ECO:0000313" key="3">
    <source>
        <dbReference type="Proteomes" id="UP000261811"/>
    </source>
</evidence>
<reference evidence="2 3" key="1">
    <citation type="submission" date="2018-08" db="EMBL/GenBank/DDBJ databases">
        <title>Actinomadura jelena sp. nov., a novel Actinomycete isolated from soil in Chad.</title>
        <authorList>
            <person name="Shi L."/>
        </authorList>
    </citation>
    <scope>NUCLEOTIDE SEQUENCE [LARGE SCALE GENOMIC DNA]</scope>
    <source>
        <strain evidence="2 3">NEAU-G17</strain>
    </source>
</reference>
<proteinExistence type="predicted"/>
<evidence type="ECO:0000313" key="2">
    <source>
        <dbReference type="EMBL" id="RFU40633.1"/>
    </source>
</evidence>
<keyword evidence="3" id="KW-1185">Reference proteome</keyword>
<accession>A0A372JKR9</accession>
<protein>
    <submittedName>
        <fullName evidence="2">Uncharacterized protein</fullName>
    </submittedName>
</protein>
<organism evidence="2 3">
    <name type="scientific">Actinomadura logoneensis</name>
    <dbReference type="NCBI Taxonomy" id="2293572"/>
    <lineage>
        <taxon>Bacteria</taxon>
        <taxon>Bacillati</taxon>
        <taxon>Actinomycetota</taxon>
        <taxon>Actinomycetes</taxon>
        <taxon>Streptosporangiales</taxon>
        <taxon>Thermomonosporaceae</taxon>
        <taxon>Actinomadura</taxon>
    </lineage>
</organism>
<dbReference type="Proteomes" id="UP000261811">
    <property type="component" value="Unassembled WGS sequence"/>
</dbReference>
<feature type="region of interest" description="Disordered" evidence="1">
    <location>
        <begin position="28"/>
        <end position="67"/>
    </location>
</feature>
<sequence>MDLTCGPDRTGRWRGWCTLRLSAPALQALGLHPDQPPTRYHGPEPPPWWPHPPTPTRRHTKSRRRRK</sequence>
<dbReference type="AlphaFoldDB" id="A0A372JKR9"/>
<evidence type="ECO:0000256" key="1">
    <source>
        <dbReference type="SAM" id="MobiDB-lite"/>
    </source>
</evidence>
<feature type="compositionally biased region" description="Pro residues" evidence="1">
    <location>
        <begin position="43"/>
        <end position="55"/>
    </location>
</feature>
<feature type="compositionally biased region" description="Basic residues" evidence="1">
    <location>
        <begin position="56"/>
        <end position="67"/>
    </location>
</feature>
<comment type="caution">
    <text evidence="2">The sequence shown here is derived from an EMBL/GenBank/DDBJ whole genome shotgun (WGS) entry which is preliminary data.</text>
</comment>
<dbReference type="EMBL" id="QURH01000271">
    <property type="protein sequence ID" value="RFU40633.1"/>
    <property type="molecule type" value="Genomic_DNA"/>
</dbReference>
<gene>
    <name evidence="2" type="ORF">DZF91_16170</name>
</gene>
<name>A0A372JKR9_9ACTN</name>